<evidence type="ECO:0000313" key="2">
    <source>
        <dbReference type="EMBL" id="WFD40740.1"/>
    </source>
</evidence>
<organism evidence="2 3">
    <name type="scientific">Malassezia japonica</name>
    <dbReference type="NCBI Taxonomy" id="223818"/>
    <lineage>
        <taxon>Eukaryota</taxon>
        <taxon>Fungi</taxon>
        <taxon>Dikarya</taxon>
        <taxon>Basidiomycota</taxon>
        <taxon>Ustilaginomycotina</taxon>
        <taxon>Malasseziomycetes</taxon>
        <taxon>Malasseziales</taxon>
        <taxon>Malasseziaceae</taxon>
        <taxon>Malassezia</taxon>
    </lineage>
</organism>
<gene>
    <name evidence="2" type="ORF">MJAP1_003729</name>
</gene>
<sequence>MGSGDIPVVDARNPPASAPLPGQGPIPPHRSEARAWEAALQASDALDAVHDALFVVEEMRQEHAALWDAPRAREAGRSNTSTLLLSLDEAVGRLVAAQGLCTGRMDQARALDLDADLAAQWAAVHAHVGAALAELRTDCLLIVLHDVCAQAHRLMDSLESALAQNTGSDEAGRVFETRRAHYVPACRRVLTVLTTTAPACTAPRPHVQPHVDAVHARWAALEPRLDAPPPDLAHAMQTLSLTTPRRPREKRRARDSDVERRWSAGTPSKLPRTPTHVPPVPPLPHGVRTEPRMGRSVSAAVPPRAPRAADAVPERPRPGSVLETRSPSTPGIGKLRRRESMLPRLTTPSDDRPPTPGSRLPRTPGGLRHRASSAHLRGSDSPSVGRATRRYQPSPYDALDIGVARICNARQLAVEHVDGGPDDEYHRYTLLSKTHRPDDAQQVDPRKIHVRVGGGWRELAQWIDAHAL</sequence>
<proteinExistence type="predicted"/>
<keyword evidence="3" id="KW-1185">Reference proteome</keyword>
<evidence type="ECO:0000256" key="1">
    <source>
        <dbReference type="SAM" id="MobiDB-lite"/>
    </source>
</evidence>
<evidence type="ECO:0000313" key="3">
    <source>
        <dbReference type="Proteomes" id="UP001217754"/>
    </source>
</evidence>
<name>A0AAF0JBZ3_9BASI</name>
<dbReference type="EMBL" id="CP119964">
    <property type="protein sequence ID" value="WFD40740.1"/>
    <property type="molecule type" value="Genomic_DNA"/>
</dbReference>
<accession>A0AAF0JBZ3</accession>
<dbReference type="Proteomes" id="UP001217754">
    <property type="component" value="Chromosome 7"/>
</dbReference>
<evidence type="ECO:0008006" key="4">
    <source>
        <dbReference type="Google" id="ProtNLM"/>
    </source>
</evidence>
<feature type="compositionally biased region" description="Pro residues" evidence="1">
    <location>
        <begin position="16"/>
        <end position="28"/>
    </location>
</feature>
<feature type="compositionally biased region" description="Low complexity" evidence="1">
    <location>
        <begin position="295"/>
        <end position="311"/>
    </location>
</feature>
<dbReference type="RefSeq" id="XP_060123637.1">
    <property type="nucleotide sequence ID" value="XM_060267654.1"/>
</dbReference>
<dbReference type="AlphaFoldDB" id="A0AAF0JBZ3"/>
<feature type="compositionally biased region" description="Basic and acidic residues" evidence="1">
    <location>
        <begin position="252"/>
        <end position="262"/>
    </location>
</feature>
<feature type="region of interest" description="Disordered" evidence="1">
    <location>
        <begin position="1"/>
        <end position="31"/>
    </location>
</feature>
<protein>
    <recommendedName>
        <fullName evidence="4">GAR domain-containing protein</fullName>
    </recommendedName>
</protein>
<feature type="region of interest" description="Disordered" evidence="1">
    <location>
        <begin position="237"/>
        <end position="392"/>
    </location>
</feature>
<dbReference type="GeneID" id="85227380"/>
<reference evidence="2" key="1">
    <citation type="submission" date="2023-03" db="EMBL/GenBank/DDBJ databases">
        <title>Mating type loci evolution in Malassezia.</title>
        <authorList>
            <person name="Coelho M.A."/>
        </authorList>
    </citation>
    <scope>NUCLEOTIDE SEQUENCE</scope>
    <source>
        <strain evidence="2">CBS 9431</strain>
    </source>
</reference>